<accession>A0A286A3Z4</accession>
<dbReference type="RefSeq" id="WP_097103813.1">
    <property type="nucleotide sequence ID" value="NZ_OCMU01000001.1"/>
</dbReference>
<dbReference type="EMBL" id="OCMU01000001">
    <property type="protein sequence ID" value="SOD16629.1"/>
    <property type="molecule type" value="Genomic_DNA"/>
</dbReference>
<gene>
    <name evidence="1" type="ORF">SAMN06297164_0669</name>
</gene>
<name>A0A286A3Z4_9PROT</name>
<evidence type="ECO:0000313" key="1">
    <source>
        <dbReference type="EMBL" id="SOD16629.1"/>
    </source>
</evidence>
<proteinExistence type="predicted"/>
<organism evidence="1 2">
    <name type="scientific">Nitrosomonas ureae</name>
    <dbReference type="NCBI Taxonomy" id="44577"/>
    <lineage>
        <taxon>Bacteria</taxon>
        <taxon>Pseudomonadati</taxon>
        <taxon>Pseudomonadota</taxon>
        <taxon>Betaproteobacteria</taxon>
        <taxon>Nitrosomonadales</taxon>
        <taxon>Nitrosomonadaceae</taxon>
        <taxon>Nitrosomonas</taxon>
    </lineage>
</organism>
<reference evidence="1 2" key="1">
    <citation type="submission" date="2017-09" db="EMBL/GenBank/DDBJ databases">
        <authorList>
            <person name="Ehlers B."/>
            <person name="Leendertz F.H."/>
        </authorList>
    </citation>
    <scope>NUCLEOTIDE SEQUENCE [LARGE SCALE GENOMIC DNA]</scope>
    <source>
        <strain evidence="1 2">Nm42</strain>
    </source>
</reference>
<sequence>MLSDYDLATWLEAANRRYSAEGISHKGRPFTAWREFSVENDLSLALDHPTTKAIFQWFYEHSPPGAHQIGAVYTGVYLYDTAFWPVCIPLTYGQVSVDAIECLETMPLQIKKMLNSSPQDLWSYVLHWADCMDYGYWQMDLEASDRLKPRALQFLGAGHAELKGANSQLLEARPNVKAILGMRMATEIFLKTVLVQELNLTDDELRTISHKLEKAAERCADVTGQSTFKEIAEQVACYPPVSARYEDTDWPESRVWQAAFVTQVTAATVTRLYSDRNIRAEVLRQGEPV</sequence>
<protein>
    <submittedName>
        <fullName evidence="1">Uncharacterized protein</fullName>
    </submittedName>
</protein>
<dbReference type="Proteomes" id="UP000219335">
    <property type="component" value="Unassembled WGS sequence"/>
</dbReference>
<evidence type="ECO:0000313" key="2">
    <source>
        <dbReference type="Proteomes" id="UP000219335"/>
    </source>
</evidence>
<dbReference type="AlphaFoldDB" id="A0A286A3Z4"/>